<dbReference type="PROSITE" id="PS51585">
    <property type="entry name" value="SAM_MT_TPMT"/>
    <property type="match status" value="1"/>
</dbReference>
<evidence type="ECO:0000256" key="1">
    <source>
        <dbReference type="ARBA" id="ARBA00000903"/>
    </source>
</evidence>
<evidence type="ECO:0000256" key="6">
    <source>
        <dbReference type="ARBA" id="ARBA00022603"/>
    </source>
</evidence>
<name>A0A8S3QAA8_MYTED</name>
<organism evidence="9 10">
    <name type="scientific">Mytilus edulis</name>
    <name type="common">Blue mussel</name>
    <dbReference type="NCBI Taxonomy" id="6550"/>
    <lineage>
        <taxon>Eukaryota</taxon>
        <taxon>Metazoa</taxon>
        <taxon>Spiralia</taxon>
        <taxon>Lophotrochozoa</taxon>
        <taxon>Mollusca</taxon>
        <taxon>Bivalvia</taxon>
        <taxon>Autobranchia</taxon>
        <taxon>Pteriomorphia</taxon>
        <taxon>Mytilida</taxon>
        <taxon>Mytiloidea</taxon>
        <taxon>Mytilidae</taxon>
        <taxon>Mytilinae</taxon>
        <taxon>Mytilus</taxon>
    </lineage>
</organism>
<dbReference type="SUPFAM" id="SSF53335">
    <property type="entry name" value="S-adenosyl-L-methionine-dependent methyltransferases"/>
    <property type="match status" value="1"/>
</dbReference>
<reference evidence="9" key="1">
    <citation type="submission" date="2021-03" db="EMBL/GenBank/DDBJ databases">
        <authorList>
            <person name="Bekaert M."/>
        </authorList>
    </citation>
    <scope>NUCLEOTIDE SEQUENCE</scope>
</reference>
<dbReference type="InterPro" id="IPR029063">
    <property type="entry name" value="SAM-dependent_MTases_sf"/>
</dbReference>
<dbReference type="OrthoDB" id="276151at2759"/>
<dbReference type="GO" id="GO:0008119">
    <property type="term" value="F:thiopurine S-methyltransferase activity"/>
    <property type="evidence" value="ECO:0007669"/>
    <property type="project" value="UniProtKB-EC"/>
</dbReference>
<keyword evidence="6 9" id="KW-0489">Methyltransferase</keyword>
<gene>
    <name evidence="9" type="ORF">MEDL_7547</name>
</gene>
<keyword evidence="5" id="KW-0963">Cytoplasm</keyword>
<comment type="catalytic activity">
    <reaction evidence="1">
        <text>S-adenosyl-L-methionine + a thiopurine = S-adenosyl-L-homocysteine + a thiopurine S-methylether.</text>
        <dbReference type="EC" id="2.1.1.67"/>
    </reaction>
</comment>
<comment type="subcellular location">
    <subcellularLocation>
        <location evidence="2">Cytoplasm</location>
    </subcellularLocation>
</comment>
<proteinExistence type="inferred from homology"/>
<dbReference type="GO" id="GO:0005737">
    <property type="term" value="C:cytoplasm"/>
    <property type="evidence" value="ECO:0007669"/>
    <property type="project" value="UniProtKB-SubCell"/>
</dbReference>
<dbReference type="PANTHER" id="PTHR10259">
    <property type="entry name" value="THIOPURINE S-METHYLTRANSFERASE"/>
    <property type="match status" value="1"/>
</dbReference>
<evidence type="ECO:0000256" key="8">
    <source>
        <dbReference type="ARBA" id="ARBA00022691"/>
    </source>
</evidence>
<dbReference type="EC" id="2.1.1.67" evidence="4"/>
<evidence type="ECO:0000256" key="4">
    <source>
        <dbReference type="ARBA" id="ARBA00011905"/>
    </source>
</evidence>
<evidence type="ECO:0000256" key="3">
    <source>
        <dbReference type="ARBA" id="ARBA00008145"/>
    </source>
</evidence>
<evidence type="ECO:0000313" key="9">
    <source>
        <dbReference type="EMBL" id="CAG2192368.1"/>
    </source>
</evidence>
<keyword evidence="7 9" id="KW-0808">Transferase</keyword>
<dbReference type="Gene3D" id="3.40.50.150">
    <property type="entry name" value="Vaccinia Virus protein VP39"/>
    <property type="match status" value="1"/>
</dbReference>
<dbReference type="Pfam" id="PF05724">
    <property type="entry name" value="TPMT"/>
    <property type="match status" value="1"/>
</dbReference>
<evidence type="ECO:0000313" key="10">
    <source>
        <dbReference type="Proteomes" id="UP000683360"/>
    </source>
</evidence>
<evidence type="ECO:0000256" key="5">
    <source>
        <dbReference type="ARBA" id="ARBA00022490"/>
    </source>
</evidence>
<keyword evidence="10" id="KW-1185">Reference proteome</keyword>
<comment type="caution">
    <text evidence="9">The sequence shown here is derived from an EMBL/GenBank/DDBJ whole genome shotgun (WGS) entry which is preliminary data.</text>
</comment>
<accession>A0A8S3QAA8</accession>
<evidence type="ECO:0000256" key="7">
    <source>
        <dbReference type="ARBA" id="ARBA00022679"/>
    </source>
</evidence>
<evidence type="ECO:0000256" key="2">
    <source>
        <dbReference type="ARBA" id="ARBA00004496"/>
    </source>
</evidence>
<comment type="similarity">
    <text evidence="3">Belongs to the class I-like SAM-binding methyltransferase superfamily. TPMT family.</text>
</comment>
<dbReference type="PANTHER" id="PTHR10259:SF11">
    <property type="entry name" value="THIOPURINE S-METHYLTRANSFERASE"/>
    <property type="match status" value="1"/>
</dbReference>
<dbReference type="InterPro" id="IPR008854">
    <property type="entry name" value="TPMT"/>
</dbReference>
<dbReference type="Proteomes" id="UP000683360">
    <property type="component" value="Unassembled WGS sequence"/>
</dbReference>
<dbReference type="EMBL" id="CAJPWZ010000382">
    <property type="protein sequence ID" value="CAG2192368.1"/>
    <property type="molecule type" value="Genomic_DNA"/>
</dbReference>
<dbReference type="FunFam" id="3.40.50.150:FF:000101">
    <property type="entry name" value="Thiopurine S-methyltransferase"/>
    <property type="match status" value="1"/>
</dbReference>
<sequence length="251" mass="29002">MFYNLTCVNEVSRIENLEKLILKTCILKTGKSINWYKMDWKDCWEKGNMPWHIEAVHPKFLLHVDKITEKKNNAKILFPLCGKAVEMFYLAKKGHTIVGVEYIEIAVKQFFDENKLSYETKPVPEIDGDVYENEANNIKIYCGDYFKFSQTLETNFDGVWDRGGLEAVPIDQRGKYTDVMKSVMKRGAPCVTEVPDRPVGEGPPFNLTADEITRLYDLKTPPEKVDYDPASESLKSMNVDGMIYYYYKINS</sequence>
<protein>
    <recommendedName>
        <fullName evidence="4">thiopurine S-methyltransferase</fullName>
        <ecNumber evidence="4">2.1.1.67</ecNumber>
    </recommendedName>
</protein>
<dbReference type="AlphaFoldDB" id="A0A8S3QAA8"/>
<keyword evidence="8" id="KW-0949">S-adenosyl-L-methionine</keyword>
<dbReference type="GO" id="GO:0032259">
    <property type="term" value="P:methylation"/>
    <property type="evidence" value="ECO:0007669"/>
    <property type="project" value="UniProtKB-KW"/>
</dbReference>